<keyword evidence="3" id="KW-1185">Reference proteome</keyword>
<dbReference type="EMBL" id="QKKF02015641">
    <property type="protein sequence ID" value="RZF42035.1"/>
    <property type="molecule type" value="Genomic_DNA"/>
</dbReference>
<dbReference type="AlphaFoldDB" id="A0A482X7Y0"/>
<protein>
    <submittedName>
        <fullName evidence="2">Uncharacterized protein</fullName>
    </submittedName>
</protein>
<dbReference type="Proteomes" id="UP000291343">
    <property type="component" value="Unassembled WGS sequence"/>
</dbReference>
<sequence length="314" mass="36198">MGLCLCSRRAPYRLLAFANSGIVVAWIKRYSCCFWSFIIMLTLGVIQLIEFSCVLKLWRTVAYCTTPYHFLLRISLLEIYIPIMPSNQFPFLDAFLGQLEERAKARQRQYTPFRSLKTRHWGRSLVDLRGPLTRLSTRGLWAVPMVFRSEVAVAVVHIFDPIRVVTTSQLDLVKSTIRKFAQLQKARYPADFHFERYPIFESDLPRWKAERIIAVQLYDFVWRLPVTTVYRVEDDIWRLHQAFPALRSYLRDGSERVGHANDDALLDPGLVDGGATRHQPMSVEAVPSEEEDLLLEEGGGGFSFVYGKSQSAQE</sequence>
<keyword evidence="1" id="KW-0472">Membrane</keyword>
<dbReference type="InParanoid" id="A0A482X7Y0"/>
<proteinExistence type="predicted"/>
<accession>A0A482X7Y0</accession>
<organism evidence="2 3">
    <name type="scientific">Laodelphax striatellus</name>
    <name type="common">Small brown planthopper</name>
    <name type="synonym">Delphax striatella</name>
    <dbReference type="NCBI Taxonomy" id="195883"/>
    <lineage>
        <taxon>Eukaryota</taxon>
        <taxon>Metazoa</taxon>
        <taxon>Ecdysozoa</taxon>
        <taxon>Arthropoda</taxon>
        <taxon>Hexapoda</taxon>
        <taxon>Insecta</taxon>
        <taxon>Pterygota</taxon>
        <taxon>Neoptera</taxon>
        <taxon>Paraneoptera</taxon>
        <taxon>Hemiptera</taxon>
        <taxon>Auchenorrhyncha</taxon>
        <taxon>Fulgoroidea</taxon>
        <taxon>Delphacidae</taxon>
        <taxon>Criomorphinae</taxon>
        <taxon>Laodelphax</taxon>
    </lineage>
</organism>
<evidence type="ECO:0000256" key="1">
    <source>
        <dbReference type="SAM" id="Phobius"/>
    </source>
</evidence>
<evidence type="ECO:0000313" key="2">
    <source>
        <dbReference type="EMBL" id="RZF42035.1"/>
    </source>
</evidence>
<comment type="caution">
    <text evidence="2">The sequence shown here is derived from an EMBL/GenBank/DDBJ whole genome shotgun (WGS) entry which is preliminary data.</text>
</comment>
<keyword evidence="1" id="KW-1133">Transmembrane helix</keyword>
<feature type="transmembrane region" description="Helical" evidence="1">
    <location>
        <begin position="34"/>
        <end position="55"/>
    </location>
</feature>
<evidence type="ECO:0000313" key="3">
    <source>
        <dbReference type="Proteomes" id="UP000291343"/>
    </source>
</evidence>
<gene>
    <name evidence="2" type="ORF">LSTR_LSTR006628</name>
</gene>
<feature type="transmembrane region" description="Helical" evidence="1">
    <location>
        <begin position="12"/>
        <end position="28"/>
    </location>
</feature>
<reference evidence="2 3" key="1">
    <citation type="journal article" date="2017" name="Gigascience">
        <title>Genome sequence of the small brown planthopper, Laodelphax striatellus.</title>
        <authorList>
            <person name="Zhu J."/>
            <person name="Jiang F."/>
            <person name="Wang X."/>
            <person name="Yang P."/>
            <person name="Bao Y."/>
            <person name="Zhao W."/>
            <person name="Wang W."/>
            <person name="Lu H."/>
            <person name="Wang Q."/>
            <person name="Cui N."/>
            <person name="Li J."/>
            <person name="Chen X."/>
            <person name="Luo L."/>
            <person name="Yu J."/>
            <person name="Kang L."/>
            <person name="Cui F."/>
        </authorList>
    </citation>
    <scope>NUCLEOTIDE SEQUENCE [LARGE SCALE GENOMIC DNA]</scope>
    <source>
        <strain evidence="2">Lst14</strain>
    </source>
</reference>
<keyword evidence="1" id="KW-0812">Transmembrane</keyword>
<name>A0A482X7Y0_LAOST</name>